<accession>A0ABQ4B4X9</accession>
<dbReference type="PROSITE" id="PS50851">
    <property type="entry name" value="CHEW"/>
    <property type="match status" value="1"/>
</dbReference>
<sequence length="150" mass="15889">MSDYVTFELAGERCAFPTDRVKEIIRMPEVVRVPLGPPALVGLADLHGRALPVVSLRVCCAMEQPEQDATSRVIVMDGDVPLGFVVDRVSGVISVDPSAVDPAEEVRAAVHPDVLAGVIRSGGGAMTAVLDVDRLIDGRYRPAATARSEA</sequence>
<dbReference type="Pfam" id="PF01584">
    <property type="entry name" value="CheW"/>
    <property type="match status" value="1"/>
</dbReference>
<evidence type="ECO:0000313" key="2">
    <source>
        <dbReference type="EMBL" id="GIE65700.1"/>
    </source>
</evidence>
<comment type="caution">
    <text evidence="2">The sequence shown here is derived from an EMBL/GenBank/DDBJ whole genome shotgun (WGS) entry which is preliminary data.</text>
</comment>
<feature type="domain" description="CheW-like" evidence="1">
    <location>
        <begin position="1"/>
        <end position="141"/>
    </location>
</feature>
<reference evidence="2 3" key="1">
    <citation type="submission" date="2021-01" db="EMBL/GenBank/DDBJ databases">
        <title>Whole genome shotgun sequence of Actinoplanes palleronii NBRC 14916.</title>
        <authorList>
            <person name="Komaki H."/>
            <person name="Tamura T."/>
        </authorList>
    </citation>
    <scope>NUCLEOTIDE SEQUENCE [LARGE SCALE GENOMIC DNA]</scope>
    <source>
        <strain evidence="2 3">NBRC 14916</strain>
    </source>
</reference>
<proteinExistence type="predicted"/>
<dbReference type="PANTHER" id="PTHR22617">
    <property type="entry name" value="CHEMOTAXIS SENSOR HISTIDINE KINASE-RELATED"/>
    <property type="match status" value="1"/>
</dbReference>
<dbReference type="RefSeq" id="WP_203824639.1">
    <property type="nucleotide sequence ID" value="NZ_BAAATY010000002.1"/>
</dbReference>
<dbReference type="SMART" id="SM00260">
    <property type="entry name" value="CheW"/>
    <property type="match status" value="1"/>
</dbReference>
<dbReference type="InterPro" id="IPR002545">
    <property type="entry name" value="CheW-lke_dom"/>
</dbReference>
<dbReference type="Gene3D" id="2.40.50.180">
    <property type="entry name" value="CheA-289, Domain 4"/>
    <property type="match status" value="1"/>
</dbReference>
<keyword evidence="3" id="KW-1185">Reference proteome</keyword>
<protein>
    <recommendedName>
        <fullName evidence="1">CheW-like domain-containing protein</fullName>
    </recommendedName>
</protein>
<name>A0ABQ4B4X9_9ACTN</name>
<gene>
    <name evidence="2" type="ORF">Apa02nite_018080</name>
</gene>
<evidence type="ECO:0000259" key="1">
    <source>
        <dbReference type="PROSITE" id="PS50851"/>
    </source>
</evidence>
<dbReference type="InterPro" id="IPR039315">
    <property type="entry name" value="CheW"/>
</dbReference>
<dbReference type="InterPro" id="IPR036061">
    <property type="entry name" value="CheW-like_dom_sf"/>
</dbReference>
<evidence type="ECO:0000313" key="3">
    <source>
        <dbReference type="Proteomes" id="UP000624709"/>
    </source>
</evidence>
<dbReference type="Proteomes" id="UP000624709">
    <property type="component" value="Unassembled WGS sequence"/>
</dbReference>
<dbReference type="Gene3D" id="2.30.30.40">
    <property type="entry name" value="SH3 Domains"/>
    <property type="match status" value="1"/>
</dbReference>
<dbReference type="PANTHER" id="PTHR22617:SF23">
    <property type="entry name" value="CHEMOTAXIS PROTEIN CHEW"/>
    <property type="match status" value="1"/>
</dbReference>
<organism evidence="2 3">
    <name type="scientific">Actinoplanes palleronii</name>
    <dbReference type="NCBI Taxonomy" id="113570"/>
    <lineage>
        <taxon>Bacteria</taxon>
        <taxon>Bacillati</taxon>
        <taxon>Actinomycetota</taxon>
        <taxon>Actinomycetes</taxon>
        <taxon>Micromonosporales</taxon>
        <taxon>Micromonosporaceae</taxon>
        <taxon>Actinoplanes</taxon>
    </lineage>
</organism>
<dbReference type="EMBL" id="BOMS01000024">
    <property type="protein sequence ID" value="GIE65700.1"/>
    <property type="molecule type" value="Genomic_DNA"/>
</dbReference>
<dbReference type="SUPFAM" id="SSF50341">
    <property type="entry name" value="CheW-like"/>
    <property type="match status" value="1"/>
</dbReference>